<dbReference type="EMBL" id="CATQJL010000001">
    <property type="protein sequence ID" value="CAJ0590943.1"/>
    <property type="molecule type" value="Genomic_DNA"/>
</dbReference>
<organism evidence="2 3">
    <name type="scientific">Cylicocyclus nassatus</name>
    <name type="common">Nematode worm</name>
    <dbReference type="NCBI Taxonomy" id="53992"/>
    <lineage>
        <taxon>Eukaryota</taxon>
        <taxon>Metazoa</taxon>
        <taxon>Ecdysozoa</taxon>
        <taxon>Nematoda</taxon>
        <taxon>Chromadorea</taxon>
        <taxon>Rhabditida</taxon>
        <taxon>Rhabditina</taxon>
        <taxon>Rhabditomorpha</taxon>
        <taxon>Strongyloidea</taxon>
        <taxon>Strongylidae</taxon>
        <taxon>Cylicocyclus</taxon>
    </lineage>
</organism>
<accession>A0AA36DNP8</accession>
<dbReference type="Proteomes" id="UP001176961">
    <property type="component" value="Unassembled WGS sequence"/>
</dbReference>
<dbReference type="PANTHER" id="PTHR45908">
    <property type="entry name" value="PROTEIN CBG11750-RELATED"/>
    <property type="match status" value="1"/>
</dbReference>
<proteinExistence type="predicted"/>
<dbReference type="Gene3D" id="3.40.50.1820">
    <property type="entry name" value="alpha/beta hydrolase"/>
    <property type="match status" value="1"/>
</dbReference>
<dbReference type="InterPro" id="IPR002921">
    <property type="entry name" value="Fungal_lipase-type"/>
</dbReference>
<feature type="domain" description="Fungal lipase-type" evidence="1">
    <location>
        <begin position="17"/>
        <end position="108"/>
    </location>
</feature>
<dbReference type="AlphaFoldDB" id="A0AA36DNP8"/>
<evidence type="ECO:0000313" key="2">
    <source>
        <dbReference type="EMBL" id="CAJ0590943.1"/>
    </source>
</evidence>
<comment type="caution">
    <text evidence="2">The sequence shown here is derived from an EMBL/GenBank/DDBJ whole genome shotgun (WGS) entry which is preliminary data.</text>
</comment>
<dbReference type="CDD" id="cd00519">
    <property type="entry name" value="Lipase_3"/>
    <property type="match status" value="1"/>
</dbReference>
<sequence>MQEVVGRRMEKMNVWFLGPGHVSKYFFDAFMSVWNGLRHAFDEQHKFHPDYEIWVTGHSLGGAMASLAAHYIRRKYDIPANQIKLVTFGQPRTGDDEYSKLFNAETSSCSKILTAEIWLKRILPELQNNFSPIIKRFHSYVMVIETFNPTELIRKVAKSVTKKWKLIYIKLRAFGVRPRAVKFGCAEQEMRLKRTFTRRKPLTRKVIFCLFQASLSELIYFPSKSE</sequence>
<evidence type="ECO:0000259" key="1">
    <source>
        <dbReference type="Pfam" id="PF01764"/>
    </source>
</evidence>
<name>A0AA36DNP8_CYLNA</name>
<evidence type="ECO:0000313" key="3">
    <source>
        <dbReference type="Proteomes" id="UP001176961"/>
    </source>
</evidence>
<dbReference type="InterPro" id="IPR029058">
    <property type="entry name" value="AB_hydrolase_fold"/>
</dbReference>
<gene>
    <name evidence="2" type="ORF">CYNAS_LOCUS2926</name>
</gene>
<dbReference type="SUPFAM" id="SSF53474">
    <property type="entry name" value="alpha/beta-Hydrolases"/>
    <property type="match status" value="1"/>
</dbReference>
<reference evidence="2" key="1">
    <citation type="submission" date="2023-07" db="EMBL/GenBank/DDBJ databases">
        <authorList>
            <consortium name="CYATHOMIX"/>
        </authorList>
    </citation>
    <scope>NUCLEOTIDE SEQUENCE</scope>
    <source>
        <strain evidence="2">N/A</strain>
    </source>
</reference>
<dbReference type="GO" id="GO:0006629">
    <property type="term" value="P:lipid metabolic process"/>
    <property type="evidence" value="ECO:0007669"/>
    <property type="project" value="InterPro"/>
</dbReference>
<protein>
    <recommendedName>
        <fullName evidence="1">Fungal lipase-type domain-containing protein</fullName>
    </recommendedName>
</protein>
<keyword evidence="3" id="KW-1185">Reference proteome</keyword>
<dbReference type="Pfam" id="PF01764">
    <property type="entry name" value="Lipase_3"/>
    <property type="match status" value="1"/>
</dbReference>